<proteinExistence type="predicted"/>
<accession>A0ACB6RYZ3</accession>
<organism evidence="1 2">
    <name type="scientific">Macroventuria anomochaeta</name>
    <dbReference type="NCBI Taxonomy" id="301207"/>
    <lineage>
        <taxon>Eukaryota</taxon>
        <taxon>Fungi</taxon>
        <taxon>Dikarya</taxon>
        <taxon>Ascomycota</taxon>
        <taxon>Pezizomycotina</taxon>
        <taxon>Dothideomycetes</taxon>
        <taxon>Pleosporomycetidae</taxon>
        <taxon>Pleosporales</taxon>
        <taxon>Pleosporineae</taxon>
        <taxon>Didymellaceae</taxon>
        <taxon>Macroventuria</taxon>
    </lineage>
</organism>
<name>A0ACB6RYZ3_9PLEO</name>
<keyword evidence="2" id="KW-1185">Reference proteome</keyword>
<comment type="caution">
    <text evidence="1">The sequence shown here is derived from an EMBL/GenBank/DDBJ whole genome shotgun (WGS) entry which is preliminary data.</text>
</comment>
<protein>
    <submittedName>
        <fullName evidence="1">Uncharacterized protein</fullName>
    </submittedName>
</protein>
<sequence>MFSTTGSLRRPAYSTLLRMLVLVSPLSTIGWFTDSQALEPTTPVADPERDPPSQTSVAPPLDPINVDPTLTNDAGCLSTCNVTGPGGLVTGTLTAGQNKVSSSPVVPDPKQASTKVNAPGPTGASQAPPNTGPGASSPAPGVSQTAPAQAPGESSHLPTATSSGVVESTGAAGHNEVDLGRSALLGIIGLGLALM</sequence>
<gene>
    <name evidence="1" type="ORF">BU25DRAFT_421906</name>
</gene>
<reference evidence="1" key="1">
    <citation type="journal article" date="2020" name="Stud. Mycol.">
        <title>101 Dothideomycetes genomes: a test case for predicting lifestyles and emergence of pathogens.</title>
        <authorList>
            <person name="Haridas S."/>
            <person name="Albert R."/>
            <person name="Binder M."/>
            <person name="Bloem J."/>
            <person name="Labutti K."/>
            <person name="Salamov A."/>
            <person name="Andreopoulos B."/>
            <person name="Baker S."/>
            <person name="Barry K."/>
            <person name="Bills G."/>
            <person name="Bluhm B."/>
            <person name="Cannon C."/>
            <person name="Castanera R."/>
            <person name="Culley D."/>
            <person name="Daum C."/>
            <person name="Ezra D."/>
            <person name="Gonzalez J."/>
            <person name="Henrissat B."/>
            <person name="Kuo A."/>
            <person name="Liang C."/>
            <person name="Lipzen A."/>
            <person name="Lutzoni F."/>
            <person name="Magnuson J."/>
            <person name="Mondo S."/>
            <person name="Nolan M."/>
            <person name="Ohm R."/>
            <person name="Pangilinan J."/>
            <person name="Park H.-J."/>
            <person name="Ramirez L."/>
            <person name="Alfaro M."/>
            <person name="Sun H."/>
            <person name="Tritt A."/>
            <person name="Yoshinaga Y."/>
            <person name="Zwiers L.-H."/>
            <person name="Turgeon B."/>
            <person name="Goodwin S."/>
            <person name="Spatafora J."/>
            <person name="Crous P."/>
            <person name="Grigoriev I."/>
        </authorList>
    </citation>
    <scope>NUCLEOTIDE SEQUENCE</scope>
    <source>
        <strain evidence="1">CBS 525.71</strain>
    </source>
</reference>
<dbReference type="Proteomes" id="UP000799754">
    <property type="component" value="Unassembled WGS sequence"/>
</dbReference>
<dbReference type="EMBL" id="MU006718">
    <property type="protein sequence ID" value="KAF2626988.1"/>
    <property type="molecule type" value="Genomic_DNA"/>
</dbReference>
<evidence type="ECO:0000313" key="2">
    <source>
        <dbReference type="Proteomes" id="UP000799754"/>
    </source>
</evidence>
<evidence type="ECO:0000313" key="1">
    <source>
        <dbReference type="EMBL" id="KAF2626988.1"/>
    </source>
</evidence>